<organism evidence="8 9">
    <name type="scientific">Arabidopsis suecica</name>
    <name type="common">Swedish thale-cress</name>
    <name type="synonym">Cardaminopsis suecica</name>
    <dbReference type="NCBI Taxonomy" id="45249"/>
    <lineage>
        <taxon>Eukaryota</taxon>
        <taxon>Viridiplantae</taxon>
        <taxon>Streptophyta</taxon>
        <taxon>Embryophyta</taxon>
        <taxon>Tracheophyta</taxon>
        <taxon>Spermatophyta</taxon>
        <taxon>Magnoliopsida</taxon>
        <taxon>eudicotyledons</taxon>
        <taxon>Gunneridae</taxon>
        <taxon>Pentapetalae</taxon>
        <taxon>rosids</taxon>
        <taxon>malvids</taxon>
        <taxon>Brassicales</taxon>
        <taxon>Brassicaceae</taxon>
        <taxon>Camelineae</taxon>
        <taxon>Arabidopsis</taxon>
    </lineage>
</organism>
<dbReference type="InterPro" id="IPR004332">
    <property type="entry name" value="Transposase_MuDR"/>
</dbReference>
<keyword evidence="1" id="KW-0479">Metal-binding</keyword>
<feature type="domain" description="SWIM-type" evidence="6">
    <location>
        <begin position="1308"/>
        <end position="1340"/>
    </location>
</feature>
<dbReference type="CDD" id="cd09272">
    <property type="entry name" value="RNase_HI_RT_Ty1"/>
    <property type="match status" value="1"/>
</dbReference>
<dbReference type="Proteomes" id="UP000694251">
    <property type="component" value="Chromosome 13"/>
</dbReference>
<sequence length="1442" mass="166064">MESEGQGEAGVITEKLVFSEALSVNDQKVNDIWVLDSGCTSHMSSRRDWFCSFQENVTTTILLGDDHSVKSQGLGSIRIKTHGGYQHEGGNGKVRYFKNQKTALRGELSNGLYVLDGSTVMAETCIVEGAKLKMALWHSRLGHMGMNNMKVLVEKGLLNRGEVKELEFCEHCVMGKSKKLSFNVGKHNFEDALSYVHVDLWGSTNVTPFISGNKYFLSIIDDKTRKVWLFFIRSKDETFDRFDEYCKDNDIERHMTCTYTPQQNGVAERMNRSIMEKVRCLLNESAAAIASYLINRSPASAIDHNIPEELWLNRKPGYKHLRRFGAVAYVHLDQGKLKPRALKGKTWSLRILLVKKRTYRSQIVKAELKMRWLFKLKNGIPGVEPIRFKARLVAKGYTQREGVDYQETFAPVVKHTSIRILMSIVVDKDMEKKKTKTRNKTEVTRIKEQLSMEFEMKDMGPASRILGIDIKRDRKKGTLYMSQSDYIRKVIQRFNIDDAKITHTPIGSHFKLATVRDDDECLDTEQVPYSSVVGSVMYTMIGTRPDLAYTICLVSRFMSKPGSMHWEAVKWVLRYLRGSKDLCLLFTKDKEFRVTGYYDSDYAADLDKRRSISGYVFTVGGNTEKASIWCDSQSAICLSKNSVYHERTKHIDVKFHFVREVINSGILDVLKIHTSRNPADALTKCIPDTMSENVNIYFKCKCRMYTLMMKTSWENITLSMLVGRICTKLGIDESKVKLQLRYNAVLLGSTEEIYICDDEDVEVYISSGENNRRYVLYVEVITPPELPEQLSRVEVINKSSAGKNYEDEMRDNAAIVLCECEEQGTEPKEAIMEVDETQDAEIGSQDESMDIHDDRGDEYVEPPPVVETGQFKKEWEDGIGLNLFQEFPSRAALQEVVDKCAFANSFGYVIKKSDKERYLLTCAKESCAWRIRASNIRNTSIYSIRKYNKMHTCTRISKRQMETPVPKVIMELVQTKLGVKISYSTAIRGKRQAICDLKGSAEDSYKDINCYLYMLKKVNEGTITYLKLDEEDKFQYLFIALGASIEGFQVMRKVIIVDATHLKNGYGGVLVFASAQDPNRHHYIIAVGVLDSENDASWGWFFEKLLTVVLDTPELGFMSDRNTSLIKGIRNVYSVAHHGYCVWHLSQNVKGHATNVNRDVVAWRFMELSRVYTMAEFEREYRIFKLRYPSTANYLEDTTVKEKWARCCFRGQRYNLDTSNCVESLNSVFLNARKYSLIPMLNAIMSKISVWFNEHRKEAASGSNENKLVPLVENYLHDLWVEAEKLKVTEQNTFQLEYNVRGSEGKEYFVNLLLKTCSCKVFDIQKYPCVHALAGFIAFESDTTRTRSMEIHELVSKYYWAEMWALAYYRTIYLVPDKSQWDIPDEIKELKVLPLPRKKKKGRTKVLRLPSTGERRPKRQRTQNKRRPRQSLQWLLFGNHSI</sequence>
<keyword evidence="8" id="KW-0695">RNA-directed DNA polymerase</keyword>
<dbReference type="Pfam" id="PF10551">
    <property type="entry name" value="MULE"/>
    <property type="match status" value="1"/>
</dbReference>
<dbReference type="Pfam" id="PF03108">
    <property type="entry name" value="DBD_Tnp_Mut"/>
    <property type="match status" value="1"/>
</dbReference>
<dbReference type="PROSITE" id="PS50966">
    <property type="entry name" value="ZF_SWIM"/>
    <property type="match status" value="1"/>
</dbReference>
<dbReference type="EMBL" id="JAEFBJ010000013">
    <property type="protein sequence ID" value="KAG7536307.1"/>
    <property type="molecule type" value="Genomic_DNA"/>
</dbReference>
<evidence type="ECO:0000256" key="3">
    <source>
        <dbReference type="ARBA" id="ARBA00022833"/>
    </source>
</evidence>
<feature type="compositionally biased region" description="Basic residues" evidence="5">
    <location>
        <begin position="1416"/>
        <end position="1428"/>
    </location>
</feature>
<dbReference type="GO" id="GO:0003964">
    <property type="term" value="F:RNA-directed DNA polymerase activity"/>
    <property type="evidence" value="ECO:0007669"/>
    <property type="project" value="UniProtKB-KW"/>
</dbReference>
<dbReference type="Pfam" id="PF10532">
    <property type="entry name" value="Plant_all_beta"/>
    <property type="match status" value="1"/>
</dbReference>
<dbReference type="Pfam" id="PF07727">
    <property type="entry name" value="RVT_2"/>
    <property type="match status" value="2"/>
</dbReference>
<keyword evidence="3" id="KW-0862">Zinc</keyword>
<keyword evidence="2 4" id="KW-0863">Zinc-finger</keyword>
<dbReference type="InterPro" id="IPR001584">
    <property type="entry name" value="Integrase_cat-core"/>
</dbReference>
<protein>
    <submittedName>
        <fullName evidence="8">Reverse transcriptase RNA-dependent DNA polymerase</fullName>
    </submittedName>
</protein>
<dbReference type="SMART" id="SM00575">
    <property type="entry name" value="ZnF_PMZ"/>
    <property type="match status" value="1"/>
</dbReference>
<dbReference type="InterPro" id="IPR025724">
    <property type="entry name" value="GAG-pre-integrase_dom"/>
</dbReference>
<evidence type="ECO:0000259" key="6">
    <source>
        <dbReference type="PROSITE" id="PS50966"/>
    </source>
</evidence>
<dbReference type="InterPro" id="IPR018290">
    <property type="entry name" value="MULE_transposase_N"/>
</dbReference>
<reference evidence="8 9" key="1">
    <citation type="submission" date="2020-12" db="EMBL/GenBank/DDBJ databases">
        <title>Concerted genomic and epigenomic changes stabilize Arabidopsis allopolyploids.</title>
        <authorList>
            <person name="Chen Z."/>
        </authorList>
    </citation>
    <scope>NUCLEOTIDE SEQUENCE [LARGE SCALE GENOMIC DNA]</scope>
    <source>
        <strain evidence="8">As9502</strain>
        <tissue evidence="8">Leaf</tissue>
    </source>
</reference>
<accession>A0A8T1XUX7</accession>
<proteinExistence type="predicted"/>
<evidence type="ECO:0000256" key="2">
    <source>
        <dbReference type="ARBA" id="ARBA00022771"/>
    </source>
</evidence>
<dbReference type="GO" id="GO:0015074">
    <property type="term" value="P:DNA integration"/>
    <property type="evidence" value="ECO:0007669"/>
    <property type="project" value="InterPro"/>
</dbReference>
<evidence type="ECO:0000256" key="4">
    <source>
        <dbReference type="PROSITE-ProRule" id="PRU00325"/>
    </source>
</evidence>
<keyword evidence="8" id="KW-0808">Transferase</keyword>
<name>A0A8T1XUX7_ARASU</name>
<dbReference type="PANTHER" id="PTHR31973">
    <property type="entry name" value="POLYPROTEIN, PUTATIVE-RELATED"/>
    <property type="match status" value="1"/>
</dbReference>
<dbReference type="Pfam" id="PF04434">
    <property type="entry name" value="SWIM"/>
    <property type="match status" value="1"/>
</dbReference>
<feature type="domain" description="Integrase catalytic" evidence="7">
    <location>
        <begin position="218"/>
        <end position="328"/>
    </location>
</feature>
<keyword evidence="8" id="KW-0548">Nucleotidyltransferase</keyword>
<gene>
    <name evidence="8" type="ORF">ISN44_As13g002650</name>
</gene>
<dbReference type="OrthoDB" id="683469at2759"/>
<evidence type="ECO:0000313" key="8">
    <source>
        <dbReference type="EMBL" id="KAG7536307.1"/>
    </source>
</evidence>
<evidence type="ECO:0000256" key="5">
    <source>
        <dbReference type="SAM" id="MobiDB-lite"/>
    </source>
</evidence>
<dbReference type="InterPro" id="IPR054722">
    <property type="entry name" value="PolX-like_BBD"/>
</dbReference>
<dbReference type="Pfam" id="PF13976">
    <property type="entry name" value="gag_pre-integrs"/>
    <property type="match status" value="1"/>
</dbReference>
<dbReference type="Pfam" id="PF22936">
    <property type="entry name" value="Pol_BBD"/>
    <property type="match status" value="1"/>
</dbReference>
<comment type="caution">
    <text evidence="8">The sequence shown here is derived from an EMBL/GenBank/DDBJ whole genome shotgun (WGS) entry which is preliminary data.</text>
</comment>
<dbReference type="InterPro" id="IPR007527">
    <property type="entry name" value="Znf_SWIM"/>
</dbReference>
<dbReference type="InterPro" id="IPR013103">
    <property type="entry name" value="RVT_2"/>
</dbReference>
<evidence type="ECO:0000256" key="1">
    <source>
        <dbReference type="ARBA" id="ARBA00022723"/>
    </source>
</evidence>
<dbReference type="InterPro" id="IPR018289">
    <property type="entry name" value="MULE_transposase_dom"/>
</dbReference>
<feature type="region of interest" description="Disordered" evidence="5">
    <location>
        <begin position="1399"/>
        <end position="1428"/>
    </location>
</feature>
<dbReference type="PANTHER" id="PTHR31973:SF113">
    <property type="entry name" value="PROTEIN FAR1-RELATED SEQUENCE 5-LIKE"/>
    <property type="match status" value="1"/>
</dbReference>
<dbReference type="GO" id="GO:0008270">
    <property type="term" value="F:zinc ion binding"/>
    <property type="evidence" value="ECO:0007669"/>
    <property type="project" value="UniProtKB-KW"/>
</dbReference>
<dbReference type="PROSITE" id="PS50994">
    <property type="entry name" value="INTEGRASE"/>
    <property type="match status" value="1"/>
</dbReference>
<evidence type="ECO:0000313" key="9">
    <source>
        <dbReference type="Proteomes" id="UP000694251"/>
    </source>
</evidence>
<keyword evidence="9" id="KW-1185">Reference proteome</keyword>
<evidence type="ECO:0000259" key="7">
    <source>
        <dbReference type="PROSITE" id="PS50994"/>
    </source>
</evidence>
<dbReference type="InterPro" id="IPR006564">
    <property type="entry name" value="Znf_PMZ"/>
</dbReference>